<name>A0ABU7ZJJ8_9HYPH</name>
<gene>
    <name evidence="1" type="ORF">V6L76_04000</name>
</gene>
<dbReference type="EMBL" id="JBAKBE010000002">
    <property type="protein sequence ID" value="MEH0095399.1"/>
    <property type="molecule type" value="Genomic_DNA"/>
</dbReference>
<organism evidence="1 2">
    <name type="scientific">Pannonibacter anstelovis</name>
    <dbReference type="NCBI Taxonomy" id="3121537"/>
    <lineage>
        <taxon>Bacteria</taxon>
        <taxon>Pseudomonadati</taxon>
        <taxon>Pseudomonadota</taxon>
        <taxon>Alphaproteobacteria</taxon>
        <taxon>Hyphomicrobiales</taxon>
        <taxon>Stappiaceae</taxon>
        <taxon>Pannonibacter</taxon>
    </lineage>
</organism>
<dbReference type="Pfam" id="PF09539">
    <property type="entry name" value="DUF2385"/>
    <property type="match status" value="1"/>
</dbReference>
<comment type="caution">
    <text evidence="1">The sequence shown here is derived from an EMBL/GenBank/DDBJ whole genome shotgun (WGS) entry which is preliminary data.</text>
</comment>
<proteinExistence type="predicted"/>
<dbReference type="NCBIfam" id="TIGR02301">
    <property type="entry name" value="TIGR02301 family protein"/>
    <property type="match status" value="1"/>
</dbReference>
<evidence type="ECO:0000313" key="1">
    <source>
        <dbReference type="EMBL" id="MEH0095399.1"/>
    </source>
</evidence>
<keyword evidence="2" id="KW-1185">Reference proteome</keyword>
<reference evidence="1 2" key="1">
    <citation type="submission" date="2024-02" db="EMBL/GenBank/DDBJ databases">
        <title>A new putative Pannonibacter species isolated from two cases of bloodstream infections in paediatric patients.</title>
        <authorList>
            <person name="Castellana S."/>
            <person name="De Laurentiis V."/>
            <person name="Grassi M."/>
            <person name="De Leonardis F."/>
            <person name="Mosca A."/>
            <person name="De Carlo C."/>
            <person name="Sparapano E."/>
            <person name="Ronga L."/>
            <person name="Santacroce L."/>
            <person name="Chironna M."/>
            <person name="De Robertis A."/>
            <person name="Bianco A."/>
            <person name="Del Sambro L."/>
            <person name="Capozzi L."/>
            <person name="Parisi A."/>
        </authorList>
    </citation>
    <scope>NUCLEOTIDE SEQUENCE [LARGE SCALE GENOMIC DNA]</scope>
    <source>
        <strain evidence="1 2">Pt2</strain>
    </source>
</reference>
<protein>
    <submittedName>
        <fullName evidence="1">TIGR02301 family protein</fullName>
    </submittedName>
</protein>
<dbReference type="Proteomes" id="UP001380822">
    <property type="component" value="Unassembled WGS sequence"/>
</dbReference>
<evidence type="ECO:0000313" key="2">
    <source>
        <dbReference type="Proteomes" id="UP001380822"/>
    </source>
</evidence>
<dbReference type="InterPro" id="IPR012645">
    <property type="entry name" value="CHP02301"/>
</dbReference>
<accession>A0ABU7ZJJ8</accession>
<sequence>MDSSTHTSARRQMTTAVLAGLASAVLMLSPLPVLSQDPLSEAPYERQLLRLSEILGALHFLRPLCGREDAPSWRERMENLLDAEMQDEVRKRRHIERFNLGYRGFSSVYQSCTPAARAAMNAYIQEGEKLSRDVTARYAR</sequence>
<dbReference type="RefSeq" id="WP_334250222.1">
    <property type="nucleotide sequence ID" value="NZ_JBAKBE010000002.1"/>
</dbReference>